<evidence type="ECO:0000313" key="2">
    <source>
        <dbReference type="Proteomes" id="UP001239680"/>
    </source>
</evidence>
<dbReference type="EMBL" id="JAVDBT010000002">
    <property type="protein sequence ID" value="MDQ2065325.1"/>
    <property type="molecule type" value="Genomic_DNA"/>
</dbReference>
<sequence length="383" mass="40141">MGQDIGGDPKFTIAARIIGEKLDAAEADEALGLLVFGARRKGDCEDWSLLVPPAKGQSDAISDMLRQTRTMGKAPLGAAVAEAVKLASTGAIDRVTLVTDGADSCGIDACAKLDALPDQARLTVDVIDLGAPPEERDSLICLAEQSGGIYQRHEETALYASGPDNAPTAEPSLSRRVSVLISSGTDDPVEWSAVPLDRQSVEAMAAPEAVTGDFETSLEPGRWEVHGAAHAFDFQGVITVTPADHGKTFVIPATLETEGMADDLEASGGQISNEEMLQPEGGFAIRNQSRLTLSFSDPATGLGFALPPSWAIDQPIQEDGGPIWLGFYATAVPDSFPNIALNPIQWIGGPCVQIAAGDLCHDSSPEALAAFETIRHSITVAGK</sequence>
<dbReference type="Gene3D" id="3.40.50.410">
    <property type="entry name" value="von Willebrand factor, type A domain"/>
    <property type="match status" value="1"/>
</dbReference>
<dbReference type="InterPro" id="IPR036465">
    <property type="entry name" value="vWFA_dom_sf"/>
</dbReference>
<protein>
    <recommendedName>
        <fullName evidence="3">VWA domain-containing protein</fullName>
    </recommendedName>
</protein>
<reference evidence="1 2" key="1">
    <citation type="submission" date="2023-08" db="EMBL/GenBank/DDBJ databases">
        <title>Characterization of two Paracoccaceae strains isolated from Phycosphere and proposal of Xinfangfangia lacusdiani sp. nov.</title>
        <authorList>
            <person name="Deng Y."/>
            <person name="Zhang Y.Q."/>
        </authorList>
    </citation>
    <scope>NUCLEOTIDE SEQUENCE [LARGE SCALE GENOMIC DNA]</scope>
    <source>
        <strain evidence="1 2">CPCC 101601</strain>
    </source>
</reference>
<comment type="caution">
    <text evidence="1">The sequence shown here is derived from an EMBL/GenBank/DDBJ whole genome shotgun (WGS) entry which is preliminary data.</text>
</comment>
<accession>A0ABU0VWM3</accession>
<organism evidence="1 2">
    <name type="scientific">Pseudogemmobacter lacusdianii</name>
    <dbReference type="NCBI Taxonomy" id="3069608"/>
    <lineage>
        <taxon>Bacteria</taxon>
        <taxon>Pseudomonadati</taxon>
        <taxon>Pseudomonadota</taxon>
        <taxon>Alphaproteobacteria</taxon>
        <taxon>Rhodobacterales</taxon>
        <taxon>Paracoccaceae</taxon>
        <taxon>Pseudogemmobacter</taxon>
    </lineage>
</organism>
<dbReference type="SUPFAM" id="SSF53300">
    <property type="entry name" value="vWA-like"/>
    <property type="match status" value="1"/>
</dbReference>
<gene>
    <name evidence="1" type="ORF">Q9295_02970</name>
</gene>
<evidence type="ECO:0008006" key="3">
    <source>
        <dbReference type="Google" id="ProtNLM"/>
    </source>
</evidence>
<dbReference type="RefSeq" id="WP_306679016.1">
    <property type="nucleotide sequence ID" value="NZ_JAVDBT010000002.1"/>
</dbReference>
<dbReference type="Proteomes" id="UP001239680">
    <property type="component" value="Unassembled WGS sequence"/>
</dbReference>
<name>A0ABU0VWM3_9RHOB</name>
<proteinExistence type="predicted"/>
<keyword evidence="2" id="KW-1185">Reference proteome</keyword>
<evidence type="ECO:0000313" key="1">
    <source>
        <dbReference type="EMBL" id="MDQ2065325.1"/>
    </source>
</evidence>